<comment type="caution">
    <text evidence="1">The sequence shown here is derived from an EMBL/GenBank/DDBJ whole genome shotgun (WGS) entry which is preliminary data.</text>
</comment>
<evidence type="ECO:0000313" key="1">
    <source>
        <dbReference type="EMBL" id="MCI81505.1"/>
    </source>
</evidence>
<evidence type="ECO:0000313" key="2">
    <source>
        <dbReference type="Proteomes" id="UP000265520"/>
    </source>
</evidence>
<sequence>MCHRSGLEKLEYKGMEVILTLVQ</sequence>
<dbReference type="EMBL" id="LXQA011020646">
    <property type="protein sequence ID" value="MCI81505.1"/>
    <property type="molecule type" value="Genomic_DNA"/>
</dbReference>
<organism evidence="1 2">
    <name type="scientific">Trifolium medium</name>
    <dbReference type="NCBI Taxonomy" id="97028"/>
    <lineage>
        <taxon>Eukaryota</taxon>
        <taxon>Viridiplantae</taxon>
        <taxon>Streptophyta</taxon>
        <taxon>Embryophyta</taxon>
        <taxon>Tracheophyta</taxon>
        <taxon>Spermatophyta</taxon>
        <taxon>Magnoliopsida</taxon>
        <taxon>eudicotyledons</taxon>
        <taxon>Gunneridae</taxon>
        <taxon>Pentapetalae</taxon>
        <taxon>rosids</taxon>
        <taxon>fabids</taxon>
        <taxon>Fabales</taxon>
        <taxon>Fabaceae</taxon>
        <taxon>Papilionoideae</taxon>
        <taxon>50 kb inversion clade</taxon>
        <taxon>NPAAA clade</taxon>
        <taxon>Hologalegina</taxon>
        <taxon>IRL clade</taxon>
        <taxon>Trifolieae</taxon>
        <taxon>Trifolium</taxon>
    </lineage>
</organism>
<dbReference type="AlphaFoldDB" id="A0A392V3I8"/>
<feature type="non-terminal residue" evidence="1">
    <location>
        <position position="23"/>
    </location>
</feature>
<keyword evidence="2" id="KW-1185">Reference proteome</keyword>
<reference evidence="1 2" key="1">
    <citation type="journal article" date="2018" name="Front. Plant Sci.">
        <title>Red Clover (Trifolium pratense) and Zigzag Clover (T. medium) - A Picture of Genomic Similarities and Differences.</title>
        <authorList>
            <person name="Dluhosova J."/>
            <person name="Istvanek J."/>
            <person name="Nedelnik J."/>
            <person name="Repkova J."/>
        </authorList>
    </citation>
    <scope>NUCLEOTIDE SEQUENCE [LARGE SCALE GENOMIC DNA]</scope>
    <source>
        <strain evidence="2">cv. 10/8</strain>
        <tissue evidence="1">Leaf</tissue>
    </source>
</reference>
<dbReference type="Proteomes" id="UP000265520">
    <property type="component" value="Unassembled WGS sequence"/>
</dbReference>
<protein>
    <submittedName>
        <fullName evidence="1">Uncharacterized protein</fullName>
    </submittedName>
</protein>
<accession>A0A392V3I8</accession>
<name>A0A392V3I8_9FABA</name>
<proteinExistence type="predicted"/>